<accession>A0AAW2YL01</accession>
<evidence type="ECO:0000256" key="1">
    <source>
        <dbReference type="SAM" id="MobiDB-lite"/>
    </source>
</evidence>
<proteinExistence type="predicted"/>
<dbReference type="Gene3D" id="1.20.1480.30">
    <property type="entry name" value="Designed four-helix bundle protein"/>
    <property type="match status" value="1"/>
</dbReference>
<sequence>MSGAQNYSYRGRGSDNGANQPRGGRVPTRRVQTSGREGGEHERLRDRDYNPDNRPSSANSSNSTASIEALKDSLSTLETKVDYVRADIQDVKVKTGGLENKVEKLDANMQDVKLKTGGLENTVDKLQTSVGKLQITVGQVKSTVGQLCQYLGDTNEEFARKYLIFHKGWNLTNTSSITLQSMCELVEICTPSSASNQIFTNMFKVVKNLNLTDDTLLNGLKNFILVTSNSSRARKALPKYQRFDEVEHPLAPTIKEFEAAQQIDRFNFACTSVIGFARLKSSKERII</sequence>
<feature type="compositionally biased region" description="Basic and acidic residues" evidence="1">
    <location>
        <begin position="37"/>
        <end position="51"/>
    </location>
</feature>
<dbReference type="Proteomes" id="UP001431209">
    <property type="component" value="Unassembled WGS sequence"/>
</dbReference>
<organism evidence="2 3">
    <name type="scientific">Acrasis kona</name>
    <dbReference type="NCBI Taxonomy" id="1008807"/>
    <lineage>
        <taxon>Eukaryota</taxon>
        <taxon>Discoba</taxon>
        <taxon>Heterolobosea</taxon>
        <taxon>Tetramitia</taxon>
        <taxon>Eutetramitia</taxon>
        <taxon>Acrasidae</taxon>
        <taxon>Acrasis</taxon>
    </lineage>
</organism>
<feature type="region of interest" description="Disordered" evidence="1">
    <location>
        <begin position="1"/>
        <end position="66"/>
    </location>
</feature>
<gene>
    <name evidence="2" type="ORF">AKO1_013807</name>
</gene>
<protein>
    <submittedName>
        <fullName evidence="2">Uncharacterized protein</fullName>
    </submittedName>
</protein>
<keyword evidence="3" id="KW-1185">Reference proteome</keyword>
<feature type="compositionally biased region" description="Low complexity" evidence="1">
    <location>
        <begin position="56"/>
        <end position="66"/>
    </location>
</feature>
<reference evidence="2 3" key="1">
    <citation type="submission" date="2024-03" db="EMBL/GenBank/DDBJ databases">
        <title>The Acrasis kona genome and developmental transcriptomes reveal deep origins of eukaryotic multicellular pathways.</title>
        <authorList>
            <person name="Sheikh S."/>
            <person name="Fu C.-J."/>
            <person name="Brown M.W."/>
            <person name="Baldauf S.L."/>
        </authorList>
    </citation>
    <scope>NUCLEOTIDE SEQUENCE [LARGE SCALE GENOMIC DNA]</scope>
    <source>
        <strain evidence="2 3">ATCC MYA-3509</strain>
    </source>
</reference>
<dbReference type="AlphaFoldDB" id="A0AAW2YL01"/>
<evidence type="ECO:0000313" key="2">
    <source>
        <dbReference type="EMBL" id="KAL0477814.1"/>
    </source>
</evidence>
<name>A0AAW2YL01_9EUKA</name>
<dbReference type="SUPFAM" id="SSF57997">
    <property type="entry name" value="Tropomyosin"/>
    <property type="match status" value="1"/>
</dbReference>
<dbReference type="EMBL" id="JAOPGA020000246">
    <property type="protein sequence ID" value="KAL0477814.1"/>
    <property type="molecule type" value="Genomic_DNA"/>
</dbReference>
<comment type="caution">
    <text evidence="2">The sequence shown here is derived from an EMBL/GenBank/DDBJ whole genome shotgun (WGS) entry which is preliminary data.</text>
</comment>
<evidence type="ECO:0000313" key="3">
    <source>
        <dbReference type="Proteomes" id="UP001431209"/>
    </source>
</evidence>